<accession>A0A1J5F727</accession>
<comment type="caution">
    <text evidence="1">The sequence shown here is derived from an EMBL/GenBank/DDBJ whole genome shotgun (WGS) entry which is preliminary data.</text>
</comment>
<gene>
    <name evidence="1" type="ORF">AUK13_02465</name>
</gene>
<sequence length="85" mass="10028">MDQLTQKNIDQYLDGKRLDEEQKERVVMAITHIVYQRNQNVIKAENESNQDKRAQFLRSIAEYDQLVEDKIAGIVDGHNIETYDF</sequence>
<proteinExistence type="predicted"/>
<dbReference type="STRING" id="1805236.AUK13_02465"/>
<reference evidence="1 2" key="1">
    <citation type="journal article" date="2016" name="Environ. Microbiol.">
        <title>Genomic resolution of a cold subsurface aquifer community provides metabolic insights for novel microbes adapted to high CO concentrations.</title>
        <authorList>
            <person name="Probst A.J."/>
            <person name="Castelle C.J."/>
            <person name="Singh A."/>
            <person name="Brown C.T."/>
            <person name="Anantharaman K."/>
            <person name="Sharon I."/>
            <person name="Hug L.A."/>
            <person name="Burstein D."/>
            <person name="Emerson J.B."/>
            <person name="Thomas B.C."/>
            <person name="Banfield J.F."/>
        </authorList>
    </citation>
    <scope>NUCLEOTIDE SEQUENCE [LARGE SCALE GENOMIC DNA]</scope>
    <source>
        <strain evidence="1">CG2_30_39_24</strain>
    </source>
</reference>
<protein>
    <submittedName>
        <fullName evidence="1">Uncharacterized protein</fullName>
    </submittedName>
</protein>
<evidence type="ECO:0000313" key="2">
    <source>
        <dbReference type="Proteomes" id="UP000183922"/>
    </source>
</evidence>
<dbReference type="EMBL" id="MNYR01000037">
    <property type="protein sequence ID" value="OIP55731.1"/>
    <property type="molecule type" value="Genomic_DNA"/>
</dbReference>
<name>A0A1J5F727_9BACT</name>
<dbReference type="Proteomes" id="UP000183922">
    <property type="component" value="Unassembled WGS sequence"/>
</dbReference>
<evidence type="ECO:0000313" key="1">
    <source>
        <dbReference type="EMBL" id="OIP55731.1"/>
    </source>
</evidence>
<organism evidence="1 2">
    <name type="scientific">Candidatus Kuenenbacteria bacterium CG2_30_39_24</name>
    <dbReference type="NCBI Taxonomy" id="1805236"/>
    <lineage>
        <taxon>Bacteria</taxon>
        <taxon>Candidatus Kueneniibacteriota</taxon>
    </lineage>
</organism>
<dbReference type="AlphaFoldDB" id="A0A1J5F727"/>